<evidence type="ECO:0000256" key="2">
    <source>
        <dbReference type="RuleBase" id="RU362097"/>
    </source>
</evidence>
<dbReference type="EMBL" id="OZ026884">
    <property type="protein sequence ID" value="CAL1240755.1"/>
    <property type="molecule type" value="Genomic_DNA"/>
</dbReference>
<evidence type="ECO:0000256" key="3">
    <source>
        <dbReference type="SAM" id="MobiDB-lite"/>
    </source>
</evidence>
<name>A0ABM9NJF4_9GAMM</name>
<dbReference type="Gene3D" id="1.20.1600.10">
    <property type="entry name" value="Outer membrane efflux proteins (OEP)"/>
    <property type="match status" value="1"/>
</dbReference>
<keyword evidence="2 4" id="KW-0449">Lipoprotein</keyword>
<keyword evidence="2" id="KW-1134">Transmembrane beta strand</keyword>
<keyword evidence="2" id="KW-0812">Transmembrane</keyword>
<reference evidence="4 5" key="1">
    <citation type="submission" date="2024-04" db="EMBL/GenBank/DDBJ databases">
        <authorList>
            <person name="Cremers G."/>
        </authorList>
    </citation>
    <scope>NUCLEOTIDE SEQUENCE [LARGE SCALE GENOMIC DNA]</scope>
    <source>
        <strain evidence="4">MeCH1-AG</strain>
    </source>
</reference>
<proteinExistence type="inferred from homology"/>
<sequence length="546" mass="59873">MVSGRDPAGTTVWPSPPGPRGAARGVRLGRWAALPAVAAWMAGCAELGPDYARPTPPVASHWLDAGAPRLKTRPSELRLWWKVFQDPVLDRLIETAYRQNLPLQAAGVRVLEARARLGAAVGNLYPQVQQALGSLQYNRLSQTTLQGTFAKIFAYTQSQLGFNASWEIDFWGRFRRAVESADYSLLASLADYDSALVTLTADVATNYILFRTAQQRLAIARHNVETQRESLKIAEARFQGGTTSQRDVEQARTVLASTEATIPALEIAMRQSTNALSILMGQPPKDLSRYLAGSAGIPSAPPAVIVGIPADLLRRRPDIQVAELQAAAQSAQIGITKAELYPAFSLSGQFGLLAADVGKYSLGDMFNWQSRFGAIGPTVRWNILNYGQITNQVRAQDARFQELLLQYQNAVLTAQREVEDSLVAFLKSEDRARSLRESTEAALRSLDLAVLQYRQGITDFTTVLTAQQSLLTEQDNLASTLGDIARNLVGVYRALGGGWQIREGNDLLPENVKKVMAERTDWGKLLTPATYLQPPAPKHPVRAPDW</sequence>
<dbReference type="Gene3D" id="2.20.200.10">
    <property type="entry name" value="Outer membrane efflux proteins (OEP)"/>
    <property type="match status" value="1"/>
</dbReference>
<evidence type="ECO:0000313" key="4">
    <source>
        <dbReference type="EMBL" id="CAL1240755.1"/>
    </source>
</evidence>
<dbReference type="PANTHER" id="PTHR30203">
    <property type="entry name" value="OUTER MEMBRANE CATION EFFLUX PROTEIN"/>
    <property type="match status" value="1"/>
</dbReference>
<evidence type="ECO:0000256" key="1">
    <source>
        <dbReference type="ARBA" id="ARBA00007613"/>
    </source>
</evidence>
<dbReference type="Pfam" id="PF02321">
    <property type="entry name" value="OEP"/>
    <property type="match status" value="2"/>
</dbReference>
<keyword evidence="5" id="KW-1185">Reference proteome</keyword>
<gene>
    <name evidence="4" type="ORF">MECH1_V1_1979</name>
</gene>
<comment type="subcellular location">
    <subcellularLocation>
        <location evidence="2">Cell outer membrane</location>
        <topology evidence="2">Lipid-anchor</topology>
    </subcellularLocation>
</comment>
<organism evidence="4 5">
    <name type="scientific">Candidatus Methylocalor cossyra</name>
    <dbReference type="NCBI Taxonomy" id="3108543"/>
    <lineage>
        <taxon>Bacteria</taxon>
        <taxon>Pseudomonadati</taxon>
        <taxon>Pseudomonadota</taxon>
        <taxon>Gammaproteobacteria</taxon>
        <taxon>Methylococcales</taxon>
        <taxon>Methylococcaceae</taxon>
        <taxon>Candidatus Methylocalor</taxon>
    </lineage>
</organism>
<dbReference type="Proteomes" id="UP001497493">
    <property type="component" value="Chromosome"/>
</dbReference>
<dbReference type="SUPFAM" id="SSF56954">
    <property type="entry name" value="Outer membrane efflux proteins (OEP)"/>
    <property type="match status" value="1"/>
</dbReference>
<accession>A0ABM9NJF4</accession>
<protein>
    <submittedName>
        <fullName evidence="4">RND efflux system, outer membrane lipoprotein CmeC</fullName>
    </submittedName>
</protein>
<keyword evidence="2" id="KW-0472">Membrane</keyword>
<evidence type="ECO:0000313" key="5">
    <source>
        <dbReference type="Proteomes" id="UP001497493"/>
    </source>
</evidence>
<dbReference type="NCBIfam" id="TIGR01845">
    <property type="entry name" value="outer_NodT"/>
    <property type="match status" value="1"/>
</dbReference>
<comment type="similarity">
    <text evidence="1 2">Belongs to the outer membrane factor (OMF) (TC 1.B.17) family.</text>
</comment>
<keyword evidence="2" id="KW-0564">Palmitate</keyword>
<dbReference type="InterPro" id="IPR003423">
    <property type="entry name" value="OMP_efflux"/>
</dbReference>
<feature type="region of interest" description="Disordered" evidence="3">
    <location>
        <begin position="1"/>
        <end position="20"/>
    </location>
</feature>
<dbReference type="InterPro" id="IPR010131">
    <property type="entry name" value="MdtP/NodT-like"/>
</dbReference>